<dbReference type="GO" id="GO:0000981">
    <property type="term" value="F:DNA-binding transcription factor activity, RNA polymerase II-specific"/>
    <property type="evidence" value="ECO:0007669"/>
    <property type="project" value="InterPro"/>
</dbReference>
<dbReference type="Proteomes" id="UP000179179">
    <property type="component" value="Unassembled WGS sequence"/>
</dbReference>
<protein>
    <recommendedName>
        <fullName evidence="7">Zn(2)-C6 fungal-type domain-containing protein</fullName>
    </recommendedName>
</protein>
<dbReference type="PROSITE" id="PS50048">
    <property type="entry name" value="ZN2_CY6_FUNGAL_2"/>
    <property type="match status" value="1"/>
</dbReference>
<name>A0A1F8A693_9EURO</name>
<dbReference type="InterPro" id="IPR021858">
    <property type="entry name" value="Fun_TF"/>
</dbReference>
<evidence type="ECO:0000259" key="7">
    <source>
        <dbReference type="PROSITE" id="PS50048"/>
    </source>
</evidence>
<keyword evidence="9" id="KW-1185">Reference proteome</keyword>
<dbReference type="OrthoDB" id="5319341at2759"/>
<dbReference type="PANTHER" id="PTHR37534">
    <property type="entry name" value="TRANSCRIPTIONAL ACTIVATOR PROTEIN UGA3"/>
    <property type="match status" value="1"/>
</dbReference>
<dbReference type="InterPro" id="IPR036864">
    <property type="entry name" value="Zn2-C6_fun-type_DNA-bd_sf"/>
</dbReference>
<dbReference type="PROSITE" id="PS00463">
    <property type="entry name" value="ZN2_CY6_FUNGAL_1"/>
    <property type="match status" value="1"/>
</dbReference>
<dbReference type="GO" id="GO:0005634">
    <property type="term" value="C:nucleus"/>
    <property type="evidence" value="ECO:0007669"/>
    <property type="project" value="UniProtKB-SubCell"/>
</dbReference>
<dbReference type="GO" id="GO:0045944">
    <property type="term" value="P:positive regulation of transcription by RNA polymerase II"/>
    <property type="evidence" value="ECO:0007669"/>
    <property type="project" value="TreeGrafter"/>
</dbReference>
<dbReference type="EMBL" id="LYCR01000027">
    <property type="protein sequence ID" value="OGM46909.1"/>
    <property type="molecule type" value="Genomic_DNA"/>
</dbReference>
<feature type="region of interest" description="Disordered" evidence="6">
    <location>
        <begin position="107"/>
        <end position="146"/>
    </location>
</feature>
<dbReference type="CDD" id="cd00067">
    <property type="entry name" value="GAL4"/>
    <property type="match status" value="1"/>
</dbReference>
<dbReference type="GeneID" id="34447873"/>
<dbReference type="GO" id="GO:0008270">
    <property type="term" value="F:zinc ion binding"/>
    <property type="evidence" value="ECO:0007669"/>
    <property type="project" value="InterPro"/>
</dbReference>
<keyword evidence="3" id="KW-0238">DNA-binding</keyword>
<comment type="subcellular location">
    <subcellularLocation>
        <location evidence="1">Nucleus</location>
    </subcellularLocation>
</comment>
<proteinExistence type="predicted"/>
<dbReference type="InterPro" id="IPR001138">
    <property type="entry name" value="Zn2Cys6_DnaBD"/>
</dbReference>
<dbReference type="Gene3D" id="4.10.240.10">
    <property type="entry name" value="Zn(2)-C6 fungal-type DNA-binding domain"/>
    <property type="match status" value="1"/>
</dbReference>
<keyword evidence="4" id="KW-0804">Transcription</keyword>
<dbReference type="Pfam" id="PF11951">
    <property type="entry name" value="Fungal_trans_2"/>
    <property type="match status" value="1"/>
</dbReference>
<dbReference type="CDD" id="cd12148">
    <property type="entry name" value="fungal_TF_MHR"/>
    <property type="match status" value="1"/>
</dbReference>
<dbReference type="SMART" id="SM00066">
    <property type="entry name" value="GAL4"/>
    <property type="match status" value="1"/>
</dbReference>
<feature type="domain" description="Zn(2)-C6 fungal-type" evidence="7">
    <location>
        <begin position="26"/>
        <end position="56"/>
    </location>
</feature>
<gene>
    <name evidence="8" type="ORF">ABOM_004483</name>
</gene>
<keyword evidence="2" id="KW-0805">Transcription regulation</keyword>
<evidence type="ECO:0000313" key="9">
    <source>
        <dbReference type="Proteomes" id="UP000179179"/>
    </source>
</evidence>
<dbReference type="STRING" id="109264.A0A1F8A693"/>
<dbReference type="SUPFAM" id="SSF57701">
    <property type="entry name" value="Zn2/Cys6 DNA-binding domain"/>
    <property type="match status" value="1"/>
</dbReference>
<evidence type="ECO:0000256" key="4">
    <source>
        <dbReference type="ARBA" id="ARBA00023163"/>
    </source>
</evidence>
<keyword evidence="5" id="KW-0539">Nucleus</keyword>
<evidence type="ECO:0000256" key="5">
    <source>
        <dbReference type="ARBA" id="ARBA00023242"/>
    </source>
</evidence>
<evidence type="ECO:0000256" key="3">
    <source>
        <dbReference type="ARBA" id="ARBA00023125"/>
    </source>
</evidence>
<dbReference type="RefSeq" id="XP_022390626.1">
    <property type="nucleotide sequence ID" value="XM_022531613.1"/>
</dbReference>
<evidence type="ECO:0000313" key="8">
    <source>
        <dbReference type="EMBL" id="OGM46909.1"/>
    </source>
</evidence>
<feature type="compositionally biased region" description="Polar residues" evidence="6">
    <location>
        <begin position="107"/>
        <end position="127"/>
    </location>
</feature>
<dbReference type="GO" id="GO:0000976">
    <property type="term" value="F:transcription cis-regulatory region binding"/>
    <property type="evidence" value="ECO:0007669"/>
    <property type="project" value="TreeGrafter"/>
</dbReference>
<accession>A0A1F8A693</accession>
<comment type="caution">
    <text evidence="8">The sequence shown here is derived from an EMBL/GenBank/DDBJ whole genome shotgun (WGS) entry which is preliminary data.</text>
</comment>
<organism evidence="8 9">
    <name type="scientific">Aspergillus bombycis</name>
    <dbReference type="NCBI Taxonomy" id="109264"/>
    <lineage>
        <taxon>Eukaryota</taxon>
        <taxon>Fungi</taxon>
        <taxon>Dikarya</taxon>
        <taxon>Ascomycota</taxon>
        <taxon>Pezizomycotina</taxon>
        <taxon>Eurotiomycetes</taxon>
        <taxon>Eurotiomycetidae</taxon>
        <taxon>Eurotiales</taxon>
        <taxon>Aspergillaceae</taxon>
        <taxon>Aspergillus</taxon>
    </lineage>
</organism>
<dbReference type="AlphaFoldDB" id="A0A1F8A693"/>
<evidence type="ECO:0000256" key="2">
    <source>
        <dbReference type="ARBA" id="ARBA00023015"/>
    </source>
</evidence>
<evidence type="ECO:0000256" key="1">
    <source>
        <dbReference type="ARBA" id="ARBA00004123"/>
    </source>
</evidence>
<dbReference type="Pfam" id="PF00172">
    <property type="entry name" value="Zn_clus"/>
    <property type="match status" value="1"/>
</dbReference>
<reference evidence="8 9" key="1">
    <citation type="journal article" date="2016" name="Genome Biol. Evol.">
        <title>Draft genome sequence of an aflatoxigenic Aspergillus species, A. bombycis.</title>
        <authorList>
            <person name="Moore G.G."/>
            <person name="Mack B.M."/>
            <person name="Beltz S.B."/>
            <person name="Gilbert M.K."/>
        </authorList>
    </citation>
    <scope>NUCLEOTIDE SEQUENCE [LARGE SCALE GENOMIC DNA]</scope>
    <source>
        <strain evidence="9">NRRL 26010</strain>
    </source>
</reference>
<dbReference type="PANTHER" id="PTHR37534:SF3">
    <property type="entry name" value="ZN(II)2CYS6 TRANSCRIPTION FACTOR (EUROFUNG)"/>
    <property type="match status" value="1"/>
</dbReference>
<sequence length="642" mass="72674">MPNNGPQSGIRKPRKSRGRGLRTNAGCLICKRRHVKCDEIRPQCGPCAKGQRPCAYGDANITPPHASISTIPSQDIPTVISSQAPIHEPLQVLVDACHQEHPIQPSNFNQTLAPNRSNHRQVSSRAVSSPLREYVPSPGTESSATSSRVAPLSWFELLAQDAANADREFLLSPQQRFPLPTTEEASISSAQSPAFEPRNLRERESFQAASFHHDPELGKKVPLAAVDEQSHALPDVPSSWSTSGPIQLSEQEFRLFTHFVQTFSGWLDFFDSSQQFCSVVPHLALRNTGLMKALLALSARHLTLIRETRGDCRHDFEPSISVDRNVAVRYYYETLHYLNKAMRYQSYAGSQELIATALLISTYEMIDGSNRDWERHLKGVFWIQRYQNNDGECGGLRQAVWWAWLRQDVWVAMRERRRVFSFWRPKKHVSVLTIPELTTRAIYLLAQCVNYASREESESTDLEQRLERGNELLYMLQEWQDCLPREFTPLPVPSSSDIFPPIWVNPPPCAAALQIHSLARIMVILHRPSIGGLQDYRAAQKLLTSSLCTICGIARMNDENDDMAFSISLQCLYGGNFPREMVCYVFISNLISAGLGVHTPHERAALLDLLDKSQRRIRWPADSLTRELEAEYQKDELSAFAR</sequence>
<evidence type="ECO:0000256" key="6">
    <source>
        <dbReference type="SAM" id="MobiDB-lite"/>
    </source>
</evidence>